<evidence type="ECO:0000313" key="6">
    <source>
        <dbReference type="Proteomes" id="UP001597218"/>
    </source>
</evidence>
<dbReference type="PIRSF" id="PIRSF005690">
    <property type="entry name" value="GerBA"/>
    <property type="match status" value="1"/>
</dbReference>
<keyword evidence="6" id="KW-1185">Reference proteome</keyword>
<keyword evidence="4" id="KW-1133">Transmembrane helix</keyword>
<evidence type="ECO:0000256" key="4">
    <source>
        <dbReference type="SAM" id="Phobius"/>
    </source>
</evidence>
<evidence type="ECO:0000256" key="3">
    <source>
        <dbReference type="SAM" id="MobiDB-lite"/>
    </source>
</evidence>
<feature type="region of interest" description="Disordered" evidence="3">
    <location>
        <begin position="470"/>
        <end position="499"/>
    </location>
</feature>
<feature type="transmembrane region" description="Helical" evidence="4">
    <location>
        <begin position="414"/>
        <end position="438"/>
    </location>
</feature>
<reference evidence="6" key="1">
    <citation type="journal article" date="2019" name="Int. J. Syst. Evol. Microbiol.">
        <title>The Global Catalogue of Microorganisms (GCM) 10K type strain sequencing project: providing services to taxonomists for standard genome sequencing and annotation.</title>
        <authorList>
            <consortium name="The Broad Institute Genomics Platform"/>
            <consortium name="The Broad Institute Genome Sequencing Center for Infectious Disease"/>
            <person name="Wu L."/>
            <person name="Ma J."/>
        </authorList>
    </citation>
    <scope>NUCLEOTIDE SEQUENCE [LARGE SCALE GENOMIC DNA]</scope>
    <source>
        <strain evidence="6">CGMCC 4.7177</strain>
    </source>
</reference>
<evidence type="ECO:0000256" key="2">
    <source>
        <dbReference type="ARBA" id="ARBA00023136"/>
    </source>
</evidence>
<feature type="transmembrane region" description="Helical" evidence="4">
    <location>
        <begin position="381"/>
        <end position="402"/>
    </location>
</feature>
<dbReference type="InterPro" id="IPR004995">
    <property type="entry name" value="Spore_Ger"/>
</dbReference>
<organism evidence="5 6">
    <name type="scientific">Sporosarcina siberiensis</name>
    <dbReference type="NCBI Taxonomy" id="1365606"/>
    <lineage>
        <taxon>Bacteria</taxon>
        <taxon>Bacillati</taxon>
        <taxon>Bacillota</taxon>
        <taxon>Bacilli</taxon>
        <taxon>Bacillales</taxon>
        <taxon>Caryophanaceae</taxon>
        <taxon>Sporosarcina</taxon>
    </lineage>
</organism>
<feature type="transmembrane region" description="Helical" evidence="4">
    <location>
        <begin position="287"/>
        <end position="309"/>
    </location>
</feature>
<dbReference type="InterPro" id="IPR050768">
    <property type="entry name" value="UPF0353/GerABKA_families"/>
</dbReference>
<dbReference type="Proteomes" id="UP001597218">
    <property type="component" value="Unassembled WGS sequence"/>
</dbReference>
<evidence type="ECO:0000256" key="1">
    <source>
        <dbReference type="ARBA" id="ARBA00005278"/>
    </source>
</evidence>
<evidence type="ECO:0000313" key="5">
    <source>
        <dbReference type="EMBL" id="MFD1929303.1"/>
    </source>
</evidence>
<name>A0ABW4SJ06_9BACL</name>
<comment type="similarity">
    <text evidence="1">Belongs to the GerABKA family.</text>
</comment>
<accession>A0ABW4SJ06</accession>
<dbReference type="EMBL" id="JBHUGI010000034">
    <property type="protein sequence ID" value="MFD1929303.1"/>
    <property type="molecule type" value="Genomic_DNA"/>
</dbReference>
<sequence length="499" mass="56369">MDNKEIDAVFPFKVEELEKLVKSTFEHNSADDLLFSIYEHRGKKIAVFGISYLMDTNKLERSLLEPLINHSKKWTSQSLLNDIPLGNGSSTASFQAILDELLTGNVFIYIEEELKIVYYTLYMEEKRNVEKSELESVVIGPQLAFTESLNTNMNMLRKLNKTPDLVLEKLIVGEIVPCEVRLVYIKSIANETDVNTMRQRIQDLDIDELEDSTVLKQYIHDSSLALFPLFYETELPSRLSYAIQEGKVGVLVENSPLSFIAPSTFFSFFESMEDMYMRWHIGSALRILRMFAMLIALFSTPIYVAILTYQYELLPTELLISLGKSRAGVPFPPIIEAILIELFIELLREAGVRLPTKVAQVMGIVGGIVIGQAAVEAGLTSNVLIIVVAIGAIASYTTPSSLMSSSLRILRFPLILLAGLYGLVGIMFGVCLLLIHLLKQTSLGRSYLSPIYPFRLQDFNKVFFRSPPSKNDNRATMYRPKDTVRFSQKKASKKHDIDE</sequence>
<keyword evidence="4" id="KW-0812">Transmembrane</keyword>
<dbReference type="Pfam" id="PF03323">
    <property type="entry name" value="GerA"/>
    <property type="match status" value="1"/>
</dbReference>
<dbReference type="RefSeq" id="WP_381539326.1">
    <property type="nucleotide sequence ID" value="NZ_JBHUGI010000034.1"/>
</dbReference>
<comment type="caution">
    <text evidence="5">The sequence shown here is derived from an EMBL/GenBank/DDBJ whole genome shotgun (WGS) entry which is preliminary data.</text>
</comment>
<protein>
    <submittedName>
        <fullName evidence="5">Spore germination protein</fullName>
    </submittedName>
</protein>
<keyword evidence="2 4" id="KW-0472">Membrane</keyword>
<proteinExistence type="inferred from homology"/>
<dbReference type="PANTHER" id="PTHR22550:SF5">
    <property type="entry name" value="LEUCINE ZIPPER PROTEIN 4"/>
    <property type="match status" value="1"/>
</dbReference>
<dbReference type="PANTHER" id="PTHR22550">
    <property type="entry name" value="SPORE GERMINATION PROTEIN"/>
    <property type="match status" value="1"/>
</dbReference>
<gene>
    <name evidence="5" type="ORF">ACFSFY_14775</name>
</gene>